<protein>
    <submittedName>
        <fullName evidence="1">DUF1652 domain-containing protein</fullName>
    </submittedName>
</protein>
<dbReference type="RefSeq" id="WP_323445339.1">
    <property type="nucleotide sequence ID" value="NZ_BSBI01000001.1"/>
</dbReference>
<gene>
    <name evidence="1" type="ORF">SYYSPA8_03180</name>
</gene>
<name>A0ABQ5NSC6_9ACTN</name>
<keyword evidence="2" id="KW-1185">Reference proteome</keyword>
<comment type="caution">
    <text evidence="1">The sequence shown here is derived from an EMBL/GenBank/DDBJ whole genome shotgun (WGS) entry which is preliminary data.</text>
</comment>
<sequence>MADAPIEFDVSYTPDPPVVTVQATAITDTALTVQVTDVKLDQVTFTPKTPLADVLSGLVNDLAKKAPDLVREKTEGLTPDIPLNTPIGCSIPVGGATVQIRLAAPQLGDHDGMLMISGTADVS</sequence>
<dbReference type="Proteomes" id="UP001291653">
    <property type="component" value="Unassembled WGS sequence"/>
</dbReference>
<dbReference type="EMBL" id="BSBI01000001">
    <property type="protein sequence ID" value="GLF93255.1"/>
    <property type="molecule type" value="Genomic_DNA"/>
</dbReference>
<evidence type="ECO:0000313" key="2">
    <source>
        <dbReference type="Proteomes" id="UP001291653"/>
    </source>
</evidence>
<reference evidence="1 2" key="1">
    <citation type="submission" date="2022-10" db="EMBL/GenBank/DDBJ databases">
        <title>Draft genome sequence of Streptomyces sp. YSPA8.</title>
        <authorList>
            <person name="Moriuchi R."/>
            <person name="Dohra H."/>
            <person name="Yamamura H."/>
            <person name="Kodani S."/>
        </authorList>
    </citation>
    <scope>NUCLEOTIDE SEQUENCE [LARGE SCALE GENOMIC DNA]</scope>
    <source>
        <strain evidence="1 2">YSPA8</strain>
    </source>
</reference>
<proteinExistence type="predicted"/>
<evidence type="ECO:0000313" key="1">
    <source>
        <dbReference type="EMBL" id="GLF93255.1"/>
    </source>
</evidence>
<organism evidence="1 2">
    <name type="scientific">Streptomyces yaizuensis</name>
    <dbReference type="NCBI Taxonomy" id="2989713"/>
    <lineage>
        <taxon>Bacteria</taxon>
        <taxon>Bacillati</taxon>
        <taxon>Actinomycetota</taxon>
        <taxon>Actinomycetes</taxon>
        <taxon>Kitasatosporales</taxon>
        <taxon>Streptomycetaceae</taxon>
        <taxon>Streptomyces</taxon>
    </lineage>
</organism>
<accession>A0ABQ5NSC6</accession>